<comment type="similarity">
    <text evidence="1">Belongs to the bacterial ribosomal protein bL19 family.</text>
</comment>
<evidence type="ECO:0000256" key="5">
    <source>
        <dbReference type="SAM" id="MobiDB-lite"/>
    </source>
</evidence>
<evidence type="ECO:0000313" key="7">
    <source>
        <dbReference type="Proteomes" id="UP001162131"/>
    </source>
</evidence>
<evidence type="ECO:0000256" key="4">
    <source>
        <dbReference type="ARBA" id="ARBA00035376"/>
    </source>
</evidence>
<keyword evidence="3" id="KW-0687">Ribonucleoprotein</keyword>
<dbReference type="GO" id="GO:0006412">
    <property type="term" value="P:translation"/>
    <property type="evidence" value="ECO:0007669"/>
    <property type="project" value="InterPro"/>
</dbReference>
<dbReference type="GO" id="GO:0005762">
    <property type="term" value="C:mitochondrial large ribosomal subunit"/>
    <property type="evidence" value="ECO:0007669"/>
    <property type="project" value="TreeGrafter"/>
</dbReference>
<dbReference type="EMBL" id="CAJZBQ010000063">
    <property type="protein sequence ID" value="CAG9335841.1"/>
    <property type="molecule type" value="Genomic_DNA"/>
</dbReference>
<dbReference type="InterPro" id="IPR001857">
    <property type="entry name" value="Ribosomal_bL19"/>
</dbReference>
<organism evidence="6 7">
    <name type="scientific">Blepharisma stoltei</name>
    <dbReference type="NCBI Taxonomy" id="1481888"/>
    <lineage>
        <taxon>Eukaryota</taxon>
        <taxon>Sar</taxon>
        <taxon>Alveolata</taxon>
        <taxon>Ciliophora</taxon>
        <taxon>Postciliodesmatophora</taxon>
        <taxon>Heterotrichea</taxon>
        <taxon>Heterotrichida</taxon>
        <taxon>Blepharismidae</taxon>
        <taxon>Blepharisma</taxon>
    </lineage>
</organism>
<feature type="region of interest" description="Disordered" evidence="5">
    <location>
        <begin position="244"/>
        <end position="275"/>
    </location>
</feature>
<dbReference type="Gene3D" id="2.30.30.790">
    <property type="match status" value="1"/>
</dbReference>
<comment type="caution">
    <text evidence="6">The sequence shown here is derived from an EMBL/GenBank/DDBJ whole genome shotgun (WGS) entry which is preliminary data.</text>
</comment>
<dbReference type="GO" id="GO:0003735">
    <property type="term" value="F:structural constituent of ribosome"/>
    <property type="evidence" value="ECO:0007669"/>
    <property type="project" value="InterPro"/>
</dbReference>
<dbReference type="InterPro" id="IPR038657">
    <property type="entry name" value="Ribosomal_bL19_sf"/>
</dbReference>
<keyword evidence="7" id="KW-1185">Reference proteome</keyword>
<sequence>MLSSASFRTIIHRWVPLRSPFDKTNYIENFIPKDKQLWKRQEKWDDPNYNWPPKMPKYTKLEGKGLVQALENEYLQEIKKTKKYDEIRTGDLIEVQNYYSLSGKQHSSFVGVCTSRRRRNSLSNSLNVIGIASHTQLEQFIPLYSPLVKDVRMVERGSGNYRARLNYFRDFELTKYTALIRGSEKNKKPTHIAKQEEKEMRYKLLTGKFFDDDGVNIKQKLEEMEFKQKERQKQEEERRLYLEEQKRREIEMRRAGGGDGGGKEKGKGKDASKKK</sequence>
<dbReference type="InterPro" id="IPR008991">
    <property type="entry name" value="Translation_prot_SH3-like_sf"/>
</dbReference>
<accession>A0AAU9KCT8</accession>
<protein>
    <recommendedName>
        <fullName evidence="4">50S ribosomal protein L19, chloroplastic</fullName>
    </recommendedName>
</protein>
<proteinExistence type="inferred from homology"/>
<evidence type="ECO:0000256" key="3">
    <source>
        <dbReference type="ARBA" id="ARBA00023274"/>
    </source>
</evidence>
<dbReference type="SUPFAM" id="SSF50104">
    <property type="entry name" value="Translation proteins SH3-like domain"/>
    <property type="match status" value="1"/>
</dbReference>
<evidence type="ECO:0000256" key="1">
    <source>
        <dbReference type="ARBA" id="ARBA00005781"/>
    </source>
</evidence>
<keyword evidence="2" id="KW-0689">Ribosomal protein</keyword>
<dbReference type="PANTHER" id="PTHR15680">
    <property type="entry name" value="RIBOSOMAL PROTEIN L19"/>
    <property type="match status" value="1"/>
</dbReference>
<dbReference type="Pfam" id="PF01245">
    <property type="entry name" value="Ribosomal_L19"/>
    <property type="match status" value="1"/>
</dbReference>
<evidence type="ECO:0000256" key="2">
    <source>
        <dbReference type="ARBA" id="ARBA00022980"/>
    </source>
</evidence>
<evidence type="ECO:0000313" key="6">
    <source>
        <dbReference type="EMBL" id="CAG9335841.1"/>
    </source>
</evidence>
<name>A0AAU9KCT8_9CILI</name>
<dbReference type="AlphaFoldDB" id="A0AAU9KCT8"/>
<dbReference type="PANTHER" id="PTHR15680:SF9">
    <property type="entry name" value="LARGE RIBOSOMAL SUBUNIT PROTEIN BL19M"/>
    <property type="match status" value="1"/>
</dbReference>
<reference evidence="6" key="1">
    <citation type="submission" date="2021-09" db="EMBL/GenBank/DDBJ databases">
        <authorList>
            <consortium name="AG Swart"/>
            <person name="Singh M."/>
            <person name="Singh A."/>
            <person name="Seah K."/>
            <person name="Emmerich C."/>
        </authorList>
    </citation>
    <scope>NUCLEOTIDE SEQUENCE</scope>
    <source>
        <strain evidence="6">ATCC30299</strain>
    </source>
</reference>
<dbReference type="Proteomes" id="UP001162131">
    <property type="component" value="Unassembled WGS sequence"/>
</dbReference>
<gene>
    <name evidence="6" type="ORF">BSTOLATCC_MIC65161</name>
</gene>